<accession>A0A6N4QL67</accession>
<dbReference type="OrthoDB" id="340196at2"/>
<keyword evidence="3" id="KW-1185">Reference proteome</keyword>
<dbReference type="InterPro" id="IPR015915">
    <property type="entry name" value="Kelch-typ_b-propeller"/>
</dbReference>
<dbReference type="Gene3D" id="2.80.10.50">
    <property type="match status" value="1"/>
</dbReference>
<organism evidence="2 3">
    <name type="scientific">Leptospira kanakyensis</name>
    <dbReference type="NCBI Taxonomy" id="2484968"/>
    <lineage>
        <taxon>Bacteria</taxon>
        <taxon>Pseudomonadati</taxon>
        <taxon>Spirochaetota</taxon>
        <taxon>Spirochaetia</taxon>
        <taxon>Leptospirales</taxon>
        <taxon>Leptospiraceae</taxon>
        <taxon>Leptospira</taxon>
    </lineage>
</organism>
<dbReference type="PANTHER" id="PTHR31778">
    <property type="entry name" value="BUD SITE SELECTION PROTEIN RAX2"/>
    <property type="match status" value="1"/>
</dbReference>
<dbReference type="PANTHER" id="PTHR31778:SF2">
    <property type="entry name" value="BUD SITE SELECTION PROTEIN RAX2"/>
    <property type="match status" value="1"/>
</dbReference>
<evidence type="ECO:0008006" key="4">
    <source>
        <dbReference type="Google" id="ProtNLM"/>
    </source>
</evidence>
<reference evidence="2" key="1">
    <citation type="journal article" date="2019" name="PLoS Negl. Trop. Dis.">
        <title>Revisiting the worldwide diversity of Leptospira species in the environment.</title>
        <authorList>
            <person name="Vincent A.T."/>
            <person name="Schiettekatte O."/>
            <person name="Bourhy P."/>
            <person name="Veyrier F.J."/>
            <person name="Picardeau M."/>
        </authorList>
    </citation>
    <scope>NUCLEOTIDE SEQUENCE [LARGE SCALE GENOMIC DNA]</scope>
    <source>
        <strain evidence="2">201800293</strain>
    </source>
</reference>
<protein>
    <recommendedName>
        <fullName evidence="4">Kelch-like protein</fullName>
    </recommendedName>
</protein>
<proteinExistence type="predicted"/>
<dbReference type="GO" id="GO:1902929">
    <property type="term" value="C:plasma membrane of growing cell tip"/>
    <property type="evidence" value="ECO:0007669"/>
    <property type="project" value="TreeGrafter"/>
</dbReference>
<comment type="caution">
    <text evidence="2">The sequence shown here is derived from an EMBL/GenBank/DDBJ whole genome shotgun (WGS) entry which is preliminary data.</text>
</comment>
<evidence type="ECO:0000313" key="3">
    <source>
        <dbReference type="Proteomes" id="UP000297239"/>
    </source>
</evidence>
<sequence>MKPMRKILIVYSLSIAMAIGCKPAKLSNTCDAKTKEYFQATIIRFVTGDRSPSCLPSFDFQDLWGVYMGSGTTSVNAITSYNDQIIIGGDFQYVGPSTGNVVYLETTNGKILPNRYCPYLKVVGTTGIAISDGNGGFYIGGEFYAVQGIEKFSIAHILPGCQLDHNFTVPNDNNKSVYTLFLTGDFLYVGGYYPDDNSGYLVRVNRYTGALDTSFTPSPNALVSDLETDGDSLYVCGDFANIGGYTKTGLAKISLSTGLVIPSFTTAINGGSCLDLHYGTDASGSPVIYAVGDLTTPTYSRAISYFPDGTLTSWNPNPNVGSKVNSIQQYNNTIYLGGDFTTINGGTTANYLVSVNNGTGTAINTNYGIGTSQPVATLQIIENTLYLTGDFTSIKSVPRNYAAALSLPDESVTAFNPAYDSGITNPGSGIVSAGNGVVLFTSSRSTVNVVARNHFAVLDEVTGAPIEGTPNFDFPIKALHRIGNRLFAGGSFTSIAGQSRNKFAILDLPHYQVSPINTVLSATPDIRAITSDESQIYVGGNSLANVNAQARNGVFALNTSDFSLSGWNPNLGSGSSGESILVVNDLVFIGGSFSEINGVTNYNNFQAVDKTNGTRRDIPSPNNDPVTLVYSLTLAGTKIYIGGFFNSISGIGTFNNAAVYDLPSQSYVQPNPVSAENMVYHMAAYPDGNVLIGGSFTSLNGISNHYSLGVFNNNTNTLSPWKSSINDVVYTSMNKNGYYYLGGAFTIAHKKSNGGLVRSNLNE</sequence>
<gene>
    <name evidence="2" type="ORF">EHQ18_00710</name>
</gene>
<keyword evidence="1" id="KW-0732">Signal</keyword>
<name>A0A6N4QL67_9LEPT</name>
<evidence type="ECO:0000313" key="2">
    <source>
        <dbReference type="EMBL" id="TGK76518.1"/>
    </source>
</evidence>
<evidence type="ECO:0000256" key="1">
    <source>
        <dbReference type="SAM" id="SignalP"/>
    </source>
</evidence>
<feature type="signal peptide" evidence="1">
    <location>
        <begin position="1"/>
        <end position="18"/>
    </location>
</feature>
<dbReference type="Proteomes" id="UP000297239">
    <property type="component" value="Unassembled WGS sequence"/>
</dbReference>
<feature type="chain" id="PRO_5026932543" description="Kelch-like protein" evidence="1">
    <location>
        <begin position="19"/>
        <end position="763"/>
    </location>
</feature>
<dbReference type="AlphaFoldDB" id="A0A6N4QL67"/>
<dbReference type="SUPFAM" id="SSF117281">
    <property type="entry name" value="Kelch motif"/>
    <property type="match status" value="1"/>
</dbReference>
<dbReference type="PROSITE" id="PS51257">
    <property type="entry name" value="PROKAR_LIPOPROTEIN"/>
    <property type="match status" value="1"/>
</dbReference>
<dbReference type="EMBL" id="RQFF01000007">
    <property type="protein sequence ID" value="TGK76518.1"/>
    <property type="molecule type" value="Genomic_DNA"/>
</dbReference>